<dbReference type="OrthoDB" id="2501115at2759"/>
<feature type="transmembrane region" description="Helical" evidence="1">
    <location>
        <begin position="78"/>
        <end position="97"/>
    </location>
</feature>
<evidence type="ECO:0000313" key="3">
    <source>
        <dbReference type="Proteomes" id="UP000037035"/>
    </source>
</evidence>
<organism evidence="2 3">
    <name type="scientific">Puccinia sorghi</name>
    <dbReference type="NCBI Taxonomy" id="27349"/>
    <lineage>
        <taxon>Eukaryota</taxon>
        <taxon>Fungi</taxon>
        <taxon>Dikarya</taxon>
        <taxon>Basidiomycota</taxon>
        <taxon>Pucciniomycotina</taxon>
        <taxon>Pucciniomycetes</taxon>
        <taxon>Pucciniales</taxon>
        <taxon>Pucciniaceae</taxon>
        <taxon>Puccinia</taxon>
    </lineage>
</organism>
<feature type="non-terminal residue" evidence="2">
    <location>
        <position position="1"/>
    </location>
</feature>
<keyword evidence="1" id="KW-1133">Transmembrane helix</keyword>
<dbReference type="AlphaFoldDB" id="A0A0L6VRK2"/>
<dbReference type="EMBL" id="LAVV01001855">
    <property type="protein sequence ID" value="KNZ63262.1"/>
    <property type="molecule type" value="Genomic_DNA"/>
</dbReference>
<name>A0A0L6VRK2_9BASI</name>
<proteinExistence type="predicted"/>
<comment type="caution">
    <text evidence="2">The sequence shown here is derived from an EMBL/GenBank/DDBJ whole genome shotgun (WGS) entry which is preliminary data.</text>
</comment>
<dbReference type="SUPFAM" id="SSF103473">
    <property type="entry name" value="MFS general substrate transporter"/>
    <property type="match status" value="1"/>
</dbReference>
<keyword evidence="1" id="KW-0812">Transmembrane</keyword>
<keyword evidence="3" id="KW-1185">Reference proteome</keyword>
<evidence type="ECO:0000313" key="2">
    <source>
        <dbReference type="EMBL" id="KNZ63262.1"/>
    </source>
</evidence>
<keyword evidence="1" id="KW-0472">Membrane</keyword>
<feature type="transmembrane region" description="Helical" evidence="1">
    <location>
        <begin position="49"/>
        <end position="71"/>
    </location>
</feature>
<dbReference type="InterPro" id="IPR036259">
    <property type="entry name" value="MFS_trans_sf"/>
</dbReference>
<gene>
    <name evidence="2" type="ORF">VP01_11670g1</name>
</gene>
<reference evidence="2 3" key="1">
    <citation type="submission" date="2015-08" db="EMBL/GenBank/DDBJ databases">
        <title>Next Generation Sequencing and Analysis of the Genome of Puccinia sorghi L Schw, the Causal Agent of Maize Common Rust.</title>
        <authorList>
            <person name="Rochi L."/>
            <person name="Burguener G."/>
            <person name="Darino M."/>
            <person name="Turjanski A."/>
            <person name="Kreff E."/>
            <person name="Dieguez M.J."/>
            <person name="Sacco F."/>
        </authorList>
    </citation>
    <scope>NUCLEOTIDE SEQUENCE [LARGE SCALE GENOMIC DNA]</scope>
    <source>
        <strain evidence="2 3">RO10H11247</strain>
    </source>
</reference>
<protein>
    <submittedName>
        <fullName evidence="2">Uncharacterized protein</fullName>
    </submittedName>
</protein>
<dbReference type="STRING" id="27349.A0A0L6VRK2"/>
<dbReference type="VEuPathDB" id="FungiDB:VP01_11670g1"/>
<accession>A0A0L6VRK2</accession>
<evidence type="ECO:0000256" key="1">
    <source>
        <dbReference type="SAM" id="Phobius"/>
    </source>
</evidence>
<dbReference type="Proteomes" id="UP000037035">
    <property type="component" value="Unassembled WGS sequence"/>
</dbReference>
<sequence length="119" mass="12821">ILPGNILPRGETTIGSLSSSSSFVYSGLALSSRTSSFINNFLGLNLTQLVIRFIPMLVLGLLLNITFGVLSHIIPAQLLMVLGYMGTAIRCLLSAIMDTSASYWTYNFASFALSVVELL</sequence>